<protein>
    <submittedName>
        <fullName evidence="1">Uncharacterized protein</fullName>
    </submittedName>
</protein>
<reference evidence="1" key="1">
    <citation type="submission" date="2022-07" db="EMBL/GenBank/DDBJ databases">
        <title>Genome Sequence of Lecanicillium saksenae.</title>
        <authorList>
            <person name="Buettner E."/>
        </authorList>
    </citation>
    <scope>NUCLEOTIDE SEQUENCE</scope>
    <source>
        <strain evidence="1">VT-O1</strain>
    </source>
</reference>
<evidence type="ECO:0000313" key="2">
    <source>
        <dbReference type="Proteomes" id="UP001148737"/>
    </source>
</evidence>
<organism evidence="1 2">
    <name type="scientific">Lecanicillium saksenae</name>
    <dbReference type="NCBI Taxonomy" id="468837"/>
    <lineage>
        <taxon>Eukaryota</taxon>
        <taxon>Fungi</taxon>
        <taxon>Dikarya</taxon>
        <taxon>Ascomycota</taxon>
        <taxon>Pezizomycotina</taxon>
        <taxon>Sordariomycetes</taxon>
        <taxon>Hypocreomycetidae</taxon>
        <taxon>Hypocreales</taxon>
        <taxon>Cordycipitaceae</taxon>
        <taxon>Lecanicillium</taxon>
    </lineage>
</organism>
<dbReference type="Proteomes" id="UP001148737">
    <property type="component" value="Unassembled WGS sequence"/>
</dbReference>
<dbReference type="EMBL" id="JANAKD010000514">
    <property type="protein sequence ID" value="KAJ3493177.1"/>
    <property type="molecule type" value="Genomic_DNA"/>
</dbReference>
<proteinExistence type="predicted"/>
<gene>
    <name evidence="1" type="ORF">NLG97_g4898</name>
</gene>
<name>A0ACC1QX58_9HYPO</name>
<keyword evidence="2" id="KW-1185">Reference proteome</keyword>
<evidence type="ECO:0000313" key="1">
    <source>
        <dbReference type="EMBL" id="KAJ3493177.1"/>
    </source>
</evidence>
<accession>A0ACC1QX58</accession>
<comment type="caution">
    <text evidence="1">The sequence shown here is derived from an EMBL/GenBank/DDBJ whole genome shotgun (WGS) entry which is preliminary data.</text>
</comment>
<sequence>MDGHFRLLALPDELKLEVCQYLEFSDLFRLSLVSRGVAGVATEVMYKRDARSGKSHAILWAASASGFSEDHGKHSIKILEYSKYYGGNVNAFHYQGNAFCTALHVAAAHGNKVFVEKLIEHGANINAYSLKLWRFLRVGRFRRELDSATILKAFAQRSKTQNYCWLPLLPAMFRYDPYVARILARGGSSHHLALHRRNIFVPPLLKEPQITDGYTIHHFLIDERRFPDLRGKLFCHFKESLALPERKSRMSPLMKAIHNGNEEITEILIPISQQLDMTSVIGWPALSYAVQRAATFDMPKKRDWSVSIVRALLNQGADPNIGQPSPPLEIAVTDLLKDSIIPEQKHMRRMRQIISDLLDHGASPNLWMRSGQTLGQFVFREIEKRPNTHFIRDILAEFLEKGLRLNILFPDGTSILGRALASSSVGPKLALSLLPYDPFLTPDECDSVLKRWARKDKSLPKEFKENLDLFAPRASQPAIDGAYTSIILDNNAKELAVLMGYRYTTRPSNLLATAIRHKAACREALFPRSFDPLWTNVRGQSYGHIIIEELGRGKYTEKEAIQDMTTLLARGLRLDIRDNEGQVVLQRLMQLPQVLNDEDAFPKLDRLIMRCRMKEQENEI</sequence>